<name>A0A9D2IFK3_9FIRM</name>
<dbReference type="AlphaFoldDB" id="A0A9D2IFK3"/>
<accession>A0A9D2IFK3</accession>
<dbReference type="Proteomes" id="UP000824024">
    <property type="component" value="Unassembled WGS sequence"/>
</dbReference>
<keyword evidence="1" id="KW-0812">Transmembrane</keyword>
<sequence>MMKEMIGFILFWVAAGMILMMLMPNIFVGIIIIALFLIIGYNLYCCGKHWK</sequence>
<comment type="caution">
    <text evidence="2">The sequence shown here is derived from an EMBL/GenBank/DDBJ whole genome shotgun (WGS) entry which is preliminary data.</text>
</comment>
<evidence type="ECO:0000256" key="1">
    <source>
        <dbReference type="SAM" id="Phobius"/>
    </source>
</evidence>
<proteinExistence type="predicted"/>
<evidence type="ECO:0000313" key="3">
    <source>
        <dbReference type="Proteomes" id="UP000824024"/>
    </source>
</evidence>
<organism evidence="2 3">
    <name type="scientific">Candidatus Eubacterium avistercoris</name>
    <dbReference type="NCBI Taxonomy" id="2838567"/>
    <lineage>
        <taxon>Bacteria</taxon>
        <taxon>Bacillati</taxon>
        <taxon>Bacillota</taxon>
        <taxon>Clostridia</taxon>
        <taxon>Eubacteriales</taxon>
        <taxon>Eubacteriaceae</taxon>
        <taxon>Eubacterium</taxon>
    </lineage>
</organism>
<reference evidence="2" key="1">
    <citation type="journal article" date="2021" name="PeerJ">
        <title>Extensive microbial diversity within the chicken gut microbiome revealed by metagenomics and culture.</title>
        <authorList>
            <person name="Gilroy R."/>
            <person name="Ravi A."/>
            <person name="Getino M."/>
            <person name="Pursley I."/>
            <person name="Horton D.L."/>
            <person name="Alikhan N.F."/>
            <person name="Baker D."/>
            <person name="Gharbi K."/>
            <person name="Hall N."/>
            <person name="Watson M."/>
            <person name="Adriaenssens E.M."/>
            <person name="Foster-Nyarko E."/>
            <person name="Jarju S."/>
            <person name="Secka A."/>
            <person name="Antonio M."/>
            <person name="Oren A."/>
            <person name="Chaudhuri R.R."/>
            <person name="La Ragione R."/>
            <person name="Hildebrand F."/>
            <person name="Pallen M.J."/>
        </authorList>
    </citation>
    <scope>NUCLEOTIDE SEQUENCE</scope>
    <source>
        <strain evidence="2">CHK192-9172</strain>
    </source>
</reference>
<reference evidence="2" key="2">
    <citation type="submission" date="2021-04" db="EMBL/GenBank/DDBJ databases">
        <authorList>
            <person name="Gilroy R."/>
        </authorList>
    </citation>
    <scope>NUCLEOTIDE SEQUENCE</scope>
    <source>
        <strain evidence="2">CHK192-9172</strain>
    </source>
</reference>
<protein>
    <submittedName>
        <fullName evidence="2">Uncharacterized protein</fullName>
    </submittedName>
</protein>
<dbReference type="EMBL" id="DXCH01000035">
    <property type="protein sequence ID" value="HIZ06538.1"/>
    <property type="molecule type" value="Genomic_DNA"/>
</dbReference>
<keyword evidence="1" id="KW-1133">Transmembrane helix</keyword>
<gene>
    <name evidence="2" type="ORF">IAA08_01225</name>
</gene>
<feature type="transmembrane region" description="Helical" evidence="1">
    <location>
        <begin position="26"/>
        <end position="44"/>
    </location>
</feature>
<evidence type="ECO:0000313" key="2">
    <source>
        <dbReference type="EMBL" id="HIZ06538.1"/>
    </source>
</evidence>
<keyword evidence="1" id="KW-0472">Membrane</keyword>